<dbReference type="Pfam" id="PF11397">
    <property type="entry name" value="GlcNAc"/>
    <property type="match status" value="1"/>
</dbReference>
<evidence type="ECO:0000313" key="2">
    <source>
        <dbReference type="Proteomes" id="UP001162640"/>
    </source>
</evidence>
<organism evidence="1 2">
    <name type="scientific">Triparma laevis f. inornata</name>
    <dbReference type="NCBI Taxonomy" id="1714386"/>
    <lineage>
        <taxon>Eukaryota</taxon>
        <taxon>Sar</taxon>
        <taxon>Stramenopiles</taxon>
        <taxon>Ochrophyta</taxon>
        <taxon>Bolidophyceae</taxon>
        <taxon>Parmales</taxon>
        <taxon>Triparmaceae</taxon>
        <taxon>Triparma</taxon>
    </lineage>
</organism>
<comment type="caution">
    <text evidence="1">The sequence shown here is derived from an EMBL/GenBank/DDBJ whole genome shotgun (WGS) entry which is preliminary data.</text>
</comment>
<accession>A0A9W7B4R3</accession>
<gene>
    <name evidence="1" type="ORF">TL16_g09740</name>
</gene>
<dbReference type="InterPro" id="IPR029044">
    <property type="entry name" value="Nucleotide-diphossugar_trans"/>
</dbReference>
<protein>
    <submittedName>
        <fullName evidence="1">Uncharacterized protein</fullName>
    </submittedName>
</protein>
<feature type="non-terminal residue" evidence="1">
    <location>
        <position position="1"/>
    </location>
</feature>
<sequence>MSSVSSFGPSHSGSTITQIWEAFHTLVVNELYPWDREYLDNMPVRREDKSIFVSVASYRDENCLSTLTGAYSNSFNPKKLNFGITQQNCVEDCKSGVLEGGKVEDVEPDEDCYEEFCKGKWGEACEDGRVRVLKIKEFGSLGPYFARFLGSKLWNGESYYLQIDSHMTFAPSWDLKSIQMLTSAPSKKPVITTYPPPHTTKFKGKGTRICDPLFAPSDIEKSIIRLAGSEQYDKVAGKPRVAPFVAAGYFVAHSGFLSEVPFDPFLPWIFMGEEISMSARLWTAGYDLFSPNQDVTGHIYVRRHTPKFWEVFQREFHSTGGGHNSMQLKIIDRIKYTLGYPEAARHLIRDQSILTAVEEYGMGGARPLEDYLEMVGLDMVGKKVTPATWCHTGVPPPLHWYDEIRDQYK</sequence>
<dbReference type="Proteomes" id="UP001162640">
    <property type="component" value="Unassembled WGS sequence"/>
</dbReference>
<dbReference type="AlphaFoldDB" id="A0A9W7B4R3"/>
<dbReference type="PANTHER" id="PTHR34496:SF10">
    <property type="entry name" value="GLCNAC TRANSFERASE"/>
    <property type="match status" value="1"/>
</dbReference>
<dbReference type="InterPro" id="IPR021067">
    <property type="entry name" value="Glycosyltransferase"/>
</dbReference>
<reference evidence="2" key="1">
    <citation type="journal article" date="2023" name="Commun. Biol.">
        <title>Genome analysis of Parmales, the sister group of diatoms, reveals the evolutionary specialization of diatoms from phago-mixotrophs to photoautotrophs.</title>
        <authorList>
            <person name="Ban H."/>
            <person name="Sato S."/>
            <person name="Yoshikawa S."/>
            <person name="Yamada K."/>
            <person name="Nakamura Y."/>
            <person name="Ichinomiya M."/>
            <person name="Sato N."/>
            <person name="Blanc-Mathieu R."/>
            <person name="Endo H."/>
            <person name="Kuwata A."/>
            <person name="Ogata H."/>
        </authorList>
    </citation>
    <scope>NUCLEOTIDE SEQUENCE [LARGE SCALE GENOMIC DNA]</scope>
</reference>
<dbReference type="SUPFAM" id="SSF53448">
    <property type="entry name" value="Nucleotide-diphospho-sugar transferases"/>
    <property type="match status" value="1"/>
</dbReference>
<proteinExistence type="predicted"/>
<evidence type="ECO:0000313" key="1">
    <source>
        <dbReference type="EMBL" id="GMH83862.1"/>
    </source>
</evidence>
<name>A0A9W7B4R3_9STRA</name>
<dbReference type="PANTHER" id="PTHR34496">
    <property type="entry name" value="GLCNAC TRANSFERASE-RELATED"/>
    <property type="match status" value="1"/>
</dbReference>
<dbReference type="EMBL" id="BLQM01000335">
    <property type="protein sequence ID" value="GMH83862.1"/>
    <property type="molecule type" value="Genomic_DNA"/>
</dbReference>
<feature type="non-terminal residue" evidence="1">
    <location>
        <position position="409"/>
    </location>
</feature>